<comment type="similarity">
    <text evidence="5">Belongs to the CitG/MdcB family.</text>
</comment>
<dbReference type="Pfam" id="PF01874">
    <property type="entry name" value="CitG"/>
    <property type="match status" value="1"/>
</dbReference>
<name>A0AA37WTH3_9HYPH</name>
<accession>A0AA37WTH3</accession>
<dbReference type="InterPro" id="IPR002736">
    <property type="entry name" value="CitG"/>
</dbReference>
<evidence type="ECO:0000256" key="4">
    <source>
        <dbReference type="ARBA" id="ARBA00022840"/>
    </source>
</evidence>
<proteinExistence type="inferred from homology"/>
<dbReference type="InterPro" id="IPR017555">
    <property type="entry name" value="TriPribosyl-deP-CoA_syn"/>
</dbReference>
<dbReference type="EC" id="2.4.2.52" evidence="5"/>
<dbReference type="Proteomes" id="UP001157440">
    <property type="component" value="Unassembled WGS sequence"/>
</dbReference>
<evidence type="ECO:0000256" key="2">
    <source>
        <dbReference type="ARBA" id="ARBA00022679"/>
    </source>
</evidence>
<evidence type="ECO:0000256" key="1">
    <source>
        <dbReference type="ARBA" id="ARBA00001210"/>
    </source>
</evidence>
<dbReference type="AlphaFoldDB" id="A0AA37WTH3"/>
<keyword evidence="7" id="KW-1185">Reference proteome</keyword>
<keyword evidence="3 5" id="KW-0547">Nucleotide-binding</keyword>
<dbReference type="EMBL" id="BSPL01000023">
    <property type="protein sequence ID" value="GLS72431.1"/>
    <property type="molecule type" value="Genomic_DNA"/>
</dbReference>
<dbReference type="GO" id="GO:0051191">
    <property type="term" value="P:prosthetic group biosynthetic process"/>
    <property type="evidence" value="ECO:0007669"/>
    <property type="project" value="TreeGrafter"/>
</dbReference>
<dbReference type="PANTHER" id="PTHR30201">
    <property type="entry name" value="TRIPHOSPHORIBOSYL-DEPHOSPHO-COA SYNTHASE"/>
    <property type="match status" value="1"/>
</dbReference>
<reference evidence="7" key="1">
    <citation type="journal article" date="2019" name="Int. J. Syst. Evol. Microbiol.">
        <title>The Global Catalogue of Microorganisms (GCM) 10K type strain sequencing project: providing services to taxonomists for standard genome sequencing and annotation.</title>
        <authorList>
            <consortium name="The Broad Institute Genomics Platform"/>
            <consortium name="The Broad Institute Genome Sequencing Center for Infectious Disease"/>
            <person name="Wu L."/>
            <person name="Ma J."/>
        </authorList>
    </citation>
    <scope>NUCLEOTIDE SEQUENCE [LARGE SCALE GENOMIC DNA]</scope>
    <source>
        <strain evidence="7">NBRC 103632</strain>
    </source>
</reference>
<comment type="catalytic activity">
    <reaction evidence="1 5">
        <text>3'-dephospho-CoA + ATP = 2'-(5''-triphospho-alpha-D-ribosyl)-3'-dephospho-CoA + adenine</text>
        <dbReference type="Rhea" id="RHEA:15117"/>
        <dbReference type="ChEBI" id="CHEBI:16708"/>
        <dbReference type="ChEBI" id="CHEBI:30616"/>
        <dbReference type="ChEBI" id="CHEBI:57328"/>
        <dbReference type="ChEBI" id="CHEBI:61378"/>
        <dbReference type="EC" id="2.4.2.52"/>
    </reaction>
</comment>
<sequence>MPSASRVLRVSVARSSALHLHHRDLAAPVERDAVSGADWAAQVAALAHDALIGELETWPKPGLVSPVDSGSHDDMDADTLRRSAAAIRPYFAELVEAGARAAAMAQLRTIGMRAEAAMMRATSGINAHRGAIFSLGLICAAAGAIGEAPETAEACADTVRHRWGDAIAEAPASPVSHGGRAARRYGVGGASAEAAAGFPTIRSVGLPALRHGRGCAPGDAEAARVQCFFALLAVVDDTNLLHRGGAEGLAGARSAAADFMAEGGIAAPGWRDRAVAIHRAFVAARLSPGGCADLLAATLLLDALARPPGRGA</sequence>
<evidence type="ECO:0000256" key="3">
    <source>
        <dbReference type="ARBA" id="ARBA00022741"/>
    </source>
</evidence>
<keyword evidence="4 5" id="KW-0067">ATP-binding</keyword>
<dbReference type="RefSeq" id="WP_238195269.1">
    <property type="nucleotide sequence ID" value="NZ_BPQZ01000004.1"/>
</dbReference>
<dbReference type="HAMAP" id="MF_01883">
    <property type="entry name" value="MdcB"/>
    <property type="match status" value="1"/>
</dbReference>
<dbReference type="GO" id="GO:0046917">
    <property type="term" value="F:triphosphoribosyl-dephospho-CoA synthase activity"/>
    <property type="evidence" value="ECO:0007669"/>
    <property type="project" value="UniProtKB-UniRule"/>
</dbReference>
<organism evidence="6 7">
    <name type="scientific">Methylobacterium tardum</name>
    <dbReference type="NCBI Taxonomy" id="374432"/>
    <lineage>
        <taxon>Bacteria</taxon>
        <taxon>Pseudomonadati</taxon>
        <taxon>Pseudomonadota</taxon>
        <taxon>Alphaproteobacteria</taxon>
        <taxon>Hyphomicrobiales</taxon>
        <taxon>Methylobacteriaceae</taxon>
        <taxon>Methylobacterium</taxon>
    </lineage>
</organism>
<protein>
    <recommendedName>
        <fullName evidence="5">Probable 2-(5''-triphosphoribosyl)-3'-dephosphocoenzyme-A synthase</fullName>
        <shortName evidence="5">2-(5''-triphosphoribosyl)-3'-dephospho-CoA synthase</shortName>
        <ecNumber evidence="5">2.4.2.52</ecNumber>
    </recommendedName>
</protein>
<dbReference type="Gene3D" id="1.10.4200.10">
    <property type="entry name" value="Triphosphoribosyl-dephospho-CoA protein"/>
    <property type="match status" value="1"/>
</dbReference>
<evidence type="ECO:0000313" key="7">
    <source>
        <dbReference type="Proteomes" id="UP001157440"/>
    </source>
</evidence>
<comment type="caution">
    <text evidence="6">The sequence shown here is derived from an EMBL/GenBank/DDBJ whole genome shotgun (WGS) entry which is preliminary data.</text>
</comment>
<keyword evidence="2 5" id="KW-0808">Transferase</keyword>
<dbReference type="GO" id="GO:0005524">
    <property type="term" value="F:ATP binding"/>
    <property type="evidence" value="ECO:0007669"/>
    <property type="project" value="UniProtKB-KW"/>
</dbReference>
<comment type="function">
    <text evidence="5">Involved in the formation of 2-(5''-phosphoribosyl)-3'-dephosphocoenzyme-A, the prosthetic group of the acyl-carrier protein of the malonate decarboxylase.</text>
</comment>
<gene>
    <name evidence="6" type="primary">citG</name>
    <name evidence="5" type="synonym">mdcB</name>
    <name evidence="6" type="ORF">GCM10007890_44460</name>
</gene>
<dbReference type="PANTHER" id="PTHR30201:SF2">
    <property type="entry name" value="2-(5''-TRIPHOSPHORIBOSYL)-3'-DEPHOSPHOCOENZYME-A SYNTHASE"/>
    <property type="match status" value="1"/>
</dbReference>
<dbReference type="NCBIfam" id="TIGR03132">
    <property type="entry name" value="malonate_mdcB"/>
    <property type="match status" value="1"/>
</dbReference>
<evidence type="ECO:0000256" key="5">
    <source>
        <dbReference type="HAMAP-Rule" id="MF_01883"/>
    </source>
</evidence>
<evidence type="ECO:0000313" key="6">
    <source>
        <dbReference type="EMBL" id="GLS72431.1"/>
    </source>
</evidence>